<evidence type="ECO:0000256" key="1">
    <source>
        <dbReference type="SAM" id="MobiDB-lite"/>
    </source>
</evidence>
<name>A0A6J4P8S8_9ACTN</name>
<dbReference type="AlphaFoldDB" id="A0A6J4P8S8"/>
<feature type="non-terminal residue" evidence="2">
    <location>
        <position position="1"/>
    </location>
</feature>
<reference evidence="2" key="1">
    <citation type="submission" date="2020-02" db="EMBL/GenBank/DDBJ databases">
        <authorList>
            <person name="Meier V. D."/>
        </authorList>
    </citation>
    <scope>NUCLEOTIDE SEQUENCE</scope>
    <source>
        <strain evidence="2">AVDCRST_MAG22</strain>
    </source>
</reference>
<dbReference type="EMBL" id="CADCUV010000072">
    <property type="protein sequence ID" value="CAA9409420.1"/>
    <property type="molecule type" value="Genomic_DNA"/>
</dbReference>
<evidence type="ECO:0000313" key="2">
    <source>
        <dbReference type="EMBL" id="CAA9409420.1"/>
    </source>
</evidence>
<protein>
    <submittedName>
        <fullName evidence="2">Uncharacterized protein</fullName>
    </submittedName>
</protein>
<gene>
    <name evidence="2" type="ORF">AVDCRST_MAG22-1776</name>
</gene>
<organism evidence="2">
    <name type="scientific">uncultured Rubrobacteraceae bacterium</name>
    <dbReference type="NCBI Taxonomy" id="349277"/>
    <lineage>
        <taxon>Bacteria</taxon>
        <taxon>Bacillati</taxon>
        <taxon>Actinomycetota</taxon>
        <taxon>Rubrobacteria</taxon>
        <taxon>Rubrobacterales</taxon>
        <taxon>Rubrobacteraceae</taxon>
        <taxon>environmental samples</taxon>
    </lineage>
</organism>
<feature type="region of interest" description="Disordered" evidence="1">
    <location>
        <begin position="1"/>
        <end position="40"/>
    </location>
</feature>
<sequence>GDHEPGDPREAGVDHQEKTLGAAERDEEARGAWRRRFGGV</sequence>
<accession>A0A6J4P8S8</accession>
<proteinExistence type="predicted"/>
<feature type="compositionally biased region" description="Basic and acidic residues" evidence="1">
    <location>
        <begin position="1"/>
        <end position="31"/>
    </location>
</feature>
<feature type="non-terminal residue" evidence="2">
    <location>
        <position position="40"/>
    </location>
</feature>